<evidence type="ECO:0000256" key="11">
    <source>
        <dbReference type="PROSITE-ProRule" id="PRU01360"/>
    </source>
</evidence>
<evidence type="ECO:0000313" key="16">
    <source>
        <dbReference type="EMBL" id="WCT76795.1"/>
    </source>
</evidence>
<dbReference type="InterPro" id="IPR000531">
    <property type="entry name" value="Beta-barrel_TonB"/>
</dbReference>
<dbReference type="RefSeq" id="WP_273617198.1">
    <property type="nucleotide sequence ID" value="NZ_CP117417.1"/>
</dbReference>
<evidence type="ECO:0000256" key="8">
    <source>
        <dbReference type="ARBA" id="ARBA00023077"/>
    </source>
</evidence>
<dbReference type="PROSITE" id="PS52016">
    <property type="entry name" value="TONB_DEPENDENT_REC_3"/>
    <property type="match status" value="1"/>
</dbReference>
<evidence type="ECO:0000256" key="2">
    <source>
        <dbReference type="ARBA" id="ARBA00022448"/>
    </source>
</evidence>
<dbReference type="InterPro" id="IPR039426">
    <property type="entry name" value="TonB-dep_rcpt-like"/>
</dbReference>
<feature type="signal peptide" evidence="13">
    <location>
        <begin position="1"/>
        <end position="23"/>
    </location>
</feature>
<sequence>MNRGLAAALCASVSLFAAAPALAAEQAPESPKTGGLSEIVVTASRVETTSQKTPIALTVYSGADLAAKGVVNMQALSSIDASLNITSSTGAAYVAVRGIASTDVTETGDPSVPIARDGFYTNRSFNIQSSMYDVARVEVLKGPQGTLNGRNSTGGLVSIITNRPNAKTGGYVTLGTGNYNAFDADAGVNLAVSDRFQVRASGTYHSHDGYRNLTGLYNGATLRGDDQKVGSGRFQAAWKPVDGLKLWASYQHDEIDNVGDVTMDSTIGVRPDFGNARSFANTAPTSTRLTGDRVRWEAVYDALPAGLSLIYSGGYDKSSYRRHTDATGPIYPAVRQFIQGEDPTTWNHEVRLSNNANSRVFFQLGWFNFKETNVINSGLYNLQMTGLFAPGGPLAAMGQPGVYGIKFDYNIATKSNAVFGQIAYRVNDQIKITLGARNTWDSKFRTGNAVLFLPALASPFAPGATITTPGNGNMSTSQPTYHAGLDYQVTPTNLLYAKFDTGYKAGGFNSNGSAASVAYAPEKLSAWEIGSKNRFFGNKLQVNAAAFYFDYRGYQASRSTDALSGGSGIFNVGSAKIMGAELQTIALVQGFRLDSNIALLHTEFGKGITVLDGAGNNRDISGHRLPNAPDFVATFGVERPIEAGFGTFTPRIDGKYSSAFYYDVFNDADTRSGAYVTGNASINFKPAKGNWQIDAFIRNFTDKVVLANAARNYVAGKNTYQFQPPRTFGVRASLKF</sequence>
<dbReference type="Proteomes" id="UP001218231">
    <property type="component" value="Chromosome"/>
</dbReference>
<evidence type="ECO:0000259" key="15">
    <source>
        <dbReference type="Pfam" id="PF07715"/>
    </source>
</evidence>
<keyword evidence="9 11" id="KW-0472">Membrane</keyword>
<evidence type="ECO:0000259" key="14">
    <source>
        <dbReference type="Pfam" id="PF00593"/>
    </source>
</evidence>
<evidence type="ECO:0000256" key="9">
    <source>
        <dbReference type="ARBA" id="ARBA00023136"/>
    </source>
</evidence>
<evidence type="ECO:0000256" key="13">
    <source>
        <dbReference type="SAM" id="SignalP"/>
    </source>
</evidence>
<dbReference type="Gene3D" id="2.40.170.20">
    <property type="entry name" value="TonB-dependent receptor, beta-barrel domain"/>
    <property type="match status" value="1"/>
</dbReference>
<feature type="domain" description="TonB-dependent receptor-like beta-barrel" evidence="14">
    <location>
        <begin position="268"/>
        <end position="699"/>
    </location>
</feature>
<evidence type="ECO:0000256" key="1">
    <source>
        <dbReference type="ARBA" id="ARBA00004571"/>
    </source>
</evidence>
<name>A0ABY7TWR2_9SPHN</name>
<accession>A0ABY7TWR2</accession>
<dbReference type="Pfam" id="PF00593">
    <property type="entry name" value="TonB_dep_Rec_b-barrel"/>
    <property type="match status" value="1"/>
</dbReference>
<keyword evidence="16" id="KW-0675">Receptor</keyword>
<feature type="domain" description="TonB-dependent receptor plug" evidence="15">
    <location>
        <begin position="51"/>
        <end position="155"/>
    </location>
</feature>
<dbReference type="Pfam" id="PF07715">
    <property type="entry name" value="Plug"/>
    <property type="match status" value="1"/>
</dbReference>
<dbReference type="InterPro" id="IPR012910">
    <property type="entry name" value="Plug_dom"/>
</dbReference>
<keyword evidence="6" id="KW-0408">Iron</keyword>
<dbReference type="PANTHER" id="PTHR32552:SF81">
    <property type="entry name" value="TONB-DEPENDENT OUTER MEMBRANE RECEPTOR"/>
    <property type="match status" value="1"/>
</dbReference>
<feature type="chain" id="PRO_5045505048" evidence="13">
    <location>
        <begin position="24"/>
        <end position="736"/>
    </location>
</feature>
<evidence type="ECO:0000313" key="17">
    <source>
        <dbReference type="Proteomes" id="UP001218231"/>
    </source>
</evidence>
<keyword evidence="7" id="KW-0406">Ion transport</keyword>
<keyword evidence="10 11" id="KW-0998">Cell outer membrane</keyword>
<evidence type="ECO:0000256" key="12">
    <source>
        <dbReference type="RuleBase" id="RU003357"/>
    </source>
</evidence>
<comment type="similarity">
    <text evidence="11 12">Belongs to the TonB-dependent receptor family.</text>
</comment>
<keyword evidence="8 12" id="KW-0798">TonB box</keyword>
<dbReference type="InterPro" id="IPR036942">
    <property type="entry name" value="Beta-barrel_TonB_sf"/>
</dbReference>
<dbReference type="PANTHER" id="PTHR32552">
    <property type="entry name" value="FERRICHROME IRON RECEPTOR-RELATED"/>
    <property type="match status" value="1"/>
</dbReference>
<evidence type="ECO:0000256" key="5">
    <source>
        <dbReference type="ARBA" id="ARBA00022692"/>
    </source>
</evidence>
<keyword evidence="5 11" id="KW-0812">Transmembrane</keyword>
<keyword evidence="17" id="KW-1185">Reference proteome</keyword>
<keyword evidence="2 11" id="KW-0813">Transport</keyword>
<protein>
    <submittedName>
        <fullName evidence="16">TonB-dependent receptor</fullName>
    </submittedName>
</protein>
<reference evidence="16 17" key="1">
    <citation type="submission" date="2023-02" db="EMBL/GenBank/DDBJ databases">
        <title>Genome sequence of Novosphingobium humi KACC 19094.</title>
        <authorList>
            <person name="Kim S."/>
            <person name="Heo J."/>
            <person name="Kwon S.-W."/>
        </authorList>
    </citation>
    <scope>NUCLEOTIDE SEQUENCE [LARGE SCALE GENOMIC DNA]</scope>
    <source>
        <strain evidence="16 17">KACC 19094</strain>
    </source>
</reference>
<keyword evidence="13" id="KW-0732">Signal</keyword>
<keyword evidence="4" id="KW-0410">Iron transport</keyword>
<comment type="subcellular location">
    <subcellularLocation>
        <location evidence="1 11">Cell outer membrane</location>
        <topology evidence="1 11">Multi-pass membrane protein</topology>
    </subcellularLocation>
</comment>
<evidence type="ECO:0000256" key="3">
    <source>
        <dbReference type="ARBA" id="ARBA00022452"/>
    </source>
</evidence>
<organism evidence="16 17">
    <name type="scientific">Novosphingobium humi</name>
    <dbReference type="NCBI Taxonomy" id="2282397"/>
    <lineage>
        <taxon>Bacteria</taxon>
        <taxon>Pseudomonadati</taxon>
        <taxon>Pseudomonadota</taxon>
        <taxon>Alphaproteobacteria</taxon>
        <taxon>Sphingomonadales</taxon>
        <taxon>Sphingomonadaceae</taxon>
        <taxon>Novosphingobium</taxon>
    </lineage>
</organism>
<dbReference type="SUPFAM" id="SSF56935">
    <property type="entry name" value="Porins"/>
    <property type="match status" value="1"/>
</dbReference>
<evidence type="ECO:0000256" key="7">
    <source>
        <dbReference type="ARBA" id="ARBA00023065"/>
    </source>
</evidence>
<gene>
    <name evidence="16" type="ORF">PQ457_12785</name>
</gene>
<evidence type="ECO:0000256" key="6">
    <source>
        <dbReference type="ARBA" id="ARBA00023004"/>
    </source>
</evidence>
<evidence type="ECO:0000256" key="4">
    <source>
        <dbReference type="ARBA" id="ARBA00022496"/>
    </source>
</evidence>
<evidence type="ECO:0000256" key="10">
    <source>
        <dbReference type="ARBA" id="ARBA00023237"/>
    </source>
</evidence>
<proteinExistence type="inferred from homology"/>
<keyword evidence="3 11" id="KW-1134">Transmembrane beta strand</keyword>
<dbReference type="EMBL" id="CP117417">
    <property type="protein sequence ID" value="WCT76795.1"/>
    <property type="molecule type" value="Genomic_DNA"/>
</dbReference>